<dbReference type="InterPro" id="IPR036390">
    <property type="entry name" value="WH_DNA-bd_sf"/>
</dbReference>
<comment type="similarity">
    <text evidence="1">Belongs to the LysR transcriptional regulatory family.</text>
</comment>
<accession>F6DBL5</accession>
<evidence type="ECO:0000259" key="6">
    <source>
        <dbReference type="PROSITE" id="PS50931"/>
    </source>
</evidence>
<evidence type="ECO:0000313" key="7">
    <source>
        <dbReference type="EMBL" id="AEG32417.1"/>
    </source>
</evidence>
<dbReference type="PRINTS" id="PR00039">
    <property type="entry name" value="HTHLYSR"/>
</dbReference>
<dbReference type="Proteomes" id="UP000009232">
    <property type="component" value="Chromosome"/>
</dbReference>
<dbReference type="RefSeq" id="WP_013836186.1">
    <property type="nucleotide sequence ID" value="NC_015581.1"/>
</dbReference>
<dbReference type="InterPro" id="IPR005119">
    <property type="entry name" value="LysR_subst-bd"/>
</dbReference>
<keyword evidence="2" id="KW-0805">Transcription regulation</keyword>
<evidence type="ECO:0000256" key="4">
    <source>
        <dbReference type="ARBA" id="ARBA00023159"/>
    </source>
</evidence>
<dbReference type="Gene3D" id="3.40.190.10">
    <property type="entry name" value="Periplasmic binding protein-like II"/>
    <property type="match status" value="2"/>
</dbReference>
<name>F6DBL5_THICA</name>
<dbReference type="eggNOG" id="COG0583">
    <property type="taxonomic scope" value="Bacteria"/>
</dbReference>
<gene>
    <name evidence="7" type="ordered locus">Thicy_1660</name>
</gene>
<feature type="domain" description="HTH lysR-type" evidence="6">
    <location>
        <begin position="1"/>
        <end position="58"/>
    </location>
</feature>
<dbReference type="SUPFAM" id="SSF53850">
    <property type="entry name" value="Periplasmic binding protein-like II"/>
    <property type="match status" value="1"/>
</dbReference>
<keyword evidence="8" id="KW-1185">Reference proteome</keyword>
<dbReference type="PANTHER" id="PTHR30346">
    <property type="entry name" value="TRANSCRIPTIONAL DUAL REGULATOR HCAR-RELATED"/>
    <property type="match status" value="1"/>
</dbReference>
<dbReference type="HOGENOM" id="CLU_039613_6_4_6"/>
<sequence length="300" mass="34379">MTLNELKYILAVAKERHFRKAAELCYVSQPTLSIAIKKIEEELGITIFERQKSDILITPIGEKIIALAEEINQKTNLIKDLARQTQNKDITEIKLGAIFTIGPYIIPKLISEFQKTHPSIQFIIQENYTEELIKKLHLGELDFVILSLPFDEPNIETRLIYKEPFVITLSNKNPLAKKASLTITDLAEEKLLLLGEKHCFRNQVLASLPQQQIEHRLQKTLESSSIETIRFMVASNAGISILPCSSVNNYDDKLLTIREFSQYQPERDVVLAWRKSYGHQAAIDCMLHTLKNINLNCTYK</sequence>
<dbReference type="GO" id="GO:0003700">
    <property type="term" value="F:DNA-binding transcription factor activity"/>
    <property type="evidence" value="ECO:0007669"/>
    <property type="project" value="InterPro"/>
</dbReference>
<dbReference type="FunFam" id="1.10.10.10:FF:000001">
    <property type="entry name" value="LysR family transcriptional regulator"/>
    <property type="match status" value="1"/>
</dbReference>
<dbReference type="Pfam" id="PF00126">
    <property type="entry name" value="HTH_1"/>
    <property type="match status" value="1"/>
</dbReference>
<dbReference type="SUPFAM" id="SSF46785">
    <property type="entry name" value="Winged helix' DNA-binding domain"/>
    <property type="match status" value="1"/>
</dbReference>
<dbReference type="Pfam" id="PF03466">
    <property type="entry name" value="LysR_substrate"/>
    <property type="match status" value="1"/>
</dbReference>
<proteinExistence type="inferred from homology"/>
<keyword evidence="5" id="KW-0804">Transcription</keyword>
<dbReference type="AlphaFoldDB" id="F6DBL5"/>
<evidence type="ECO:0000256" key="1">
    <source>
        <dbReference type="ARBA" id="ARBA00009437"/>
    </source>
</evidence>
<evidence type="ECO:0000256" key="2">
    <source>
        <dbReference type="ARBA" id="ARBA00023015"/>
    </source>
</evidence>
<evidence type="ECO:0000313" key="8">
    <source>
        <dbReference type="Proteomes" id="UP000009232"/>
    </source>
</evidence>
<keyword evidence="3" id="KW-0238">DNA-binding</keyword>
<dbReference type="OrthoDB" id="9775392at2"/>
<evidence type="ECO:0000256" key="5">
    <source>
        <dbReference type="ARBA" id="ARBA00023163"/>
    </source>
</evidence>
<evidence type="ECO:0000256" key="3">
    <source>
        <dbReference type="ARBA" id="ARBA00023125"/>
    </source>
</evidence>
<dbReference type="KEGG" id="tcy:Thicy_1660"/>
<dbReference type="GO" id="GO:0032993">
    <property type="term" value="C:protein-DNA complex"/>
    <property type="evidence" value="ECO:0007669"/>
    <property type="project" value="TreeGrafter"/>
</dbReference>
<dbReference type="CDD" id="cd08411">
    <property type="entry name" value="PBP2_OxyR"/>
    <property type="match status" value="1"/>
</dbReference>
<dbReference type="PANTHER" id="PTHR30346:SF26">
    <property type="entry name" value="HYDROGEN PEROXIDE-INDUCIBLE GENES ACTIVATOR"/>
    <property type="match status" value="1"/>
</dbReference>
<keyword evidence="4" id="KW-0010">Activator</keyword>
<organism evidence="7 8">
    <name type="scientific">Thiomicrospira cyclica (strain DSM 14477 / JCM 11371 / ALM1)</name>
    <name type="common">Thioalkalimicrobium cyclicum</name>
    <dbReference type="NCBI Taxonomy" id="717773"/>
    <lineage>
        <taxon>Bacteria</taxon>
        <taxon>Pseudomonadati</taxon>
        <taxon>Pseudomonadota</taxon>
        <taxon>Gammaproteobacteria</taxon>
        <taxon>Thiotrichales</taxon>
        <taxon>Piscirickettsiaceae</taxon>
        <taxon>Thiomicrospira</taxon>
    </lineage>
</organism>
<dbReference type="STRING" id="717773.Thicy_1660"/>
<protein>
    <submittedName>
        <fullName evidence="7">Transcriptional regulator, LysR family</fullName>
    </submittedName>
</protein>
<dbReference type="GO" id="GO:0003677">
    <property type="term" value="F:DNA binding"/>
    <property type="evidence" value="ECO:0007669"/>
    <property type="project" value="UniProtKB-KW"/>
</dbReference>
<dbReference type="Gene3D" id="1.10.10.10">
    <property type="entry name" value="Winged helix-like DNA-binding domain superfamily/Winged helix DNA-binding domain"/>
    <property type="match status" value="1"/>
</dbReference>
<dbReference type="InterPro" id="IPR000847">
    <property type="entry name" value="LysR_HTH_N"/>
</dbReference>
<dbReference type="EMBL" id="CP002776">
    <property type="protein sequence ID" value="AEG32417.1"/>
    <property type="molecule type" value="Genomic_DNA"/>
</dbReference>
<dbReference type="PROSITE" id="PS50931">
    <property type="entry name" value="HTH_LYSR"/>
    <property type="match status" value="1"/>
</dbReference>
<dbReference type="InterPro" id="IPR036388">
    <property type="entry name" value="WH-like_DNA-bd_sf"/>
</dbReference>
<reference evidence="7 8" key="1">
    <citation type="submission" date="2011-05" db="EMBL/GenBank/DDBJ databases">
        <title>Complete sequence of Thioalkalimicrobium cyclicum ALM1.</title>
        <authorList>
            <consortium name="US DOE Joint Genome Institute"/>
            <person name="Lucas S."/>
            <person name="Han J."/>
            <person name="Lapidus A."/>
            <person name="Cheng J.-F."/>
            <person name="Goodwin L."/>
            <person name="Pitluck S."/>
            <person name="Peters L."/>
            <person name="Mikhailova N."/>
            <person name="Davenport K."/>
            <person name="Han C."/>
            <person name="Tapia R."/>
            <person name="Land M."/>
            <person name="Hauser L."/>
            <person name="Kyrpides N."/>
            <person name="Ivanova N."/>
            <person name="Pagani I."/>
            <person name="Kappler U."/>
            <person name="Woyke T."/>
        </authorList>
    </citation>
    <scope>NUCLEOTIDE SEQUENCE [LARGE SCALE GENOMIC DNA]</scope>
    <source>
        <strain evidence="8">DSM 14477 / JCM 11371 / ALM1</strain>
    </source>
</reference>